<evidence type="ECO:0000256" key="1">
    <source>
        <dbReference type="ARBA" id="ARBA00022801"/>
    </source>
</evidence>
<organism evidence="4 5">
    <name type="scientific">Hirundo rustica rustica</name>
    <dbReference type="NCBI Taxonomy" id="333673"/>
    <lineage>
        <taxon>Eukaryota</taxon>
        <taxon>Metazoa</taxon>
        <taxon>Chordata</taxon>
        <taxon>Craniata</taxon>
        <taxon>Vertebrata</taxon>
        <taxon>Euteleostomi</taxon>
        <taxon>Archelosauria</taxon>
        <taxon>Archosauria</taxon>
        <taxon>Dinosauria</taxon>
        <taxon>Saurischia</taxon>
        <taxon>Theropoda</taxon>
        <taxon>Coelurosauria</taxon>
        <taxon>Aves</taxon>
        <taxon>Neognathae</taxon>
        <taxon>Neoaves</taxon>
        <taxon>Telluraves</taxon>
        <taxon>Australaves</taxon>
        <taxon>Passeriformes</taxon>
        <taxon>Sylvioidea</taxon>
        <taxon>Hirundinidae</taxon>
        <taxon>Hirundo</taxon>
    </lineage>
</organism>
<dbReference type="OrthoDB" id="9906618at2759"/>
<dbReference type="AlphaFoldDB" id="A0A3M0L508"/>
<dbReference type="GO" id="GO:0009615">
    <property type="term" value="P:response to virus"/>
    <property type="evidence" value="ECO:0007669"/>
    <property type="project" value="TreeGrafter"/>
</dbReference>
<comment type="caution">
    <text evidence="4">The sequence shown here is derived from an EMBL/GenBank/DDBJ whole genome shotgun (WGS) entry which is preliminary data.</text>
</comment>
<dbReference type="Gene3D" id="2.70.40.10">
    <property type="match status" value="1"/>
</dbReference>
<dbReference type="Proteomes" id="UP000269221">
    <property type="component" value="Unassembled WGS sequence"/>
</dbReference>
<reference evidence="4 5" key="1">
    <citation type="submission" date="2018-07" db="EMBL/GenBank/DDBJ databases">
        <title>A high quality draft genome assembly of the barn swallow (H. rustica rustica).</title>
        <authorList>
            <person name="Formenti G."/>
            <person name="Chiara M."/>
            <person name="Poveda L."/>
            <person name="Francoijs K.-J."/>
            <person name="Bonisoli-Alquati A."/>
            <person name="Canova L."/>
            <person name="Gianfranceschi L."/>
            <person name="Horner D.S."/>
            <person name="Saino N."/>
        </authorList>
    </citation>
    <scope>NUCLEOTIDE SEQUENCE [LARGE SCALE GENOMIC DNA]</scope>
    <source>
        <strain evidence="4">Chelidonia</strain>
        <tissue evidence="4">Blood</tissue>
    </source>
</reference>
<sequence>MDEASKQGMFKMLAFENANPKTKSILATLPQGGEVANVIELTLRAEQGVELKDTFGTHAQPPCGVTSANKTPMPQMSAKRQKWPEQRVGSPRCDTNGRPNAIKQLPPPATRGSLGIDLAAAVDVTLIDSRVQRIPTGVTGPIYDKNSALGALLLGRSSTGLAGLIVLPGVIDADYTGEIKVVAYALHPPMTIKKGTCIAQLVLYTKEAVKSDVFDLPHKEGPKVLGPLHLDHNGYRVNGLSQQRKKRKKKIMDRQVLAETAGAEPSDTQSEAEATDDTQSEAEPTDTKSEAQSTGTRSGDTIESFCLKDLCGLRRDYTRRPNESIISWLAHLWDAAGKATMLDGTEARHLGSLSHDPVIDQEMMREAHSCSLREWVLKSVAQRYLCADNLYMQQTQWKTIEQGIQRLREMAVAEIVFSDDLNTRNPDLVPCTPVMWGKLVQLRPEEYPSALAIMKRDDTERRLCLIWRRSSDHMQMPCMVQHMQNRSSGNTGAGISRQDGGESQKNSGRKMKEGFFQISAIPVRGSGTTRKRSPDIEGKGITRAKLWVLLRECGENMKRWDGESTDALAQWLCELLDGKTMRGSSTKKEAAPVTQEIRIIRLRGALPLAR</sequence>
<feature type="compositionally biased region" description="Polar residues" evidence="2">
    <location>
        <begin position="290"/>
        <end position="299"/>
    </location>
</feature>
<dbReference type="SUPFAM" id="SSF51283">
    <property type="entry name" value="dUTPase-like"/>
    <property type="match status" value="1"/>
</dbReference>
<dbReference type="InterPro" id="IPR053270">
    <property type="entry name" value="Fv1_restriction_factor"/>
</dbReference>
<feature type="region of interest" description="Disordered" evidence="2">
    <location>
        <begin position="55"/>
        <end position="108"/>
    </location>
</feature>
<protein>
    <recommendedName>
        <fullName evidence="3">dUTPase-like domain-containing protein</fullName>
    </recommendedName>
</protein>
<evidence type="ECO:0000313" key="4">
    <source>
        <dbReference type="EMBL" id="RMC20498.1"/>
    </source>
</evidence>
<dbReference type="GO" id="GO:0016787">
    <property type="term" value="F:hydrolase activity"/>
    <property type="evidence" value="ECO:0007669"/>
    <property type="project" value="UniProtKB-KW"/>
</dbReference>
<dbReference type="InterPro" id="IPR008916">
    <property type="entry name" value="Retrov_capsid_C"/>
</dbReference>
<dbReference type="InterPro" id="IPR036157">
    <property type="entry name" value="dUTPase-like_sf"/>
</dbReference>
<dbReference type="InterPro" id="IPR029054">
    <property type="entry name" value="dUTPase-like"/>
</dbReference>
<dbReference type="EMBL" id="QRBI01000093">
    <property type="protein sequence ID" value="RMC20498.1"/>
    <property type="molecule type" value="Genomic_DNA"/>
</dbReference>
<dbReference type="InterPro" id="IPR033704">
    <property type="entry name" value="dUTPase_trimeric"/>
</dbReference>
<gene>
    <name evidence="4" type="ORF">DUI87_01348</name>
</gene>
<evidence type="ECO:0000256" key="2">
    <source>
        <dbReference type="SAM" id="MobiDB-lite"/>
    </source>
</evidence>
<dbReference type="PANTHER" id="PTHR48195:SF1">
    <property type="entry name" value="RIKEN CDNA 2410002F23 GENE"/>
    <property type="match status" value="1"/>
</dbReference>
<feature type="compositionally biased region" description="Acidic residues" evidence="2">
    <location>
        <begin position="273"/>
        <end position="284"/>
    </location>
</feature>
<name>A0A3M0L508_HIRRU</name>
<evidence type="ECO:0000259" key="3">
    <source>
        <dbReference type="Pfam" id="PF00692"/>
    </source>
</evidence>
<keyword evidence="1" id="KW-0378">Hydrolase</keyword>
<dbReference type="Pfam" id="PF00692">
    <property type="entry name" value="dUTPase"/>
    <property type="match status" value="1"/>
</dbReference>
<dbReference type="CDD" id="cd07557">
    <property type="entry name" value="trimeric_dUTPase"/>
    <property type="match status" value="1"/>
</dbReference>
<feature type="region of interest" description="Disordered" evidence="2">
    <location>
        <begin position="485"/>
        <end position="508"/>
    </location>
</feature>
<dbReference type="GO" id="GO:0005794">
    <property type="term" value="C:Golgi apparatus"/>
    <property type="evidence" value="ECO:0007669"/>
    <property type="project" value="TreeGrafter"/>
</dbReference>
<feature type="region of interest" description="Disordered" evidence="2">
    <location>
        <begin position="235"/>
        <end position="299"/>
    </location>
</feature>
<feature type="domain" description="dUTPase-like" evidence="3">
    <location>
        <begin position="104"/>
        <end position="208"/>
    </location>
</feature>
<proteinExistence type="predicted"/>
<evidence type="ECO:0000313" key="5">
    <source>
        <dbReference type="Proteomes" id="UP000269221"/>
    </source>
</evidence>
<dbReference type="Gene3D" id="1.10.1200.30">
    <property type="match status" value="1"/>
</dbReference>
<accession>A0A3M0L508</accession>
<keyword evidence="5" id="KW-1185">Reference proteome</keyword>
<dbReference type="PANTHER" id="PTHR48195">
    <property type="entry name" value="FRIEND VIRUS SUSCEPTIBILITY PROTEIN 1"/>
    <property type="match status" value="1"/>
</dbReference>